<protein>
    <submittedName>
        <fullName evidence="1">Uncharacterized protein</fullName>
    </submittedName>
</protein>
<dbReference type="AlphaFoldDB" id="A0A3M0KNG8"/>
<dbReference type="Proteomes" id="UP000269221">
    <property type="component" value="Unassembled WGS sequence"/>
</dbReference>
<reference evidence="1 2" key="1">
    <citation type="submission" date="2018-07" db="EMBL/GenBank/DDBJ databases">
        <title>A high quality draft genome assembly of the barn swallow (H. rustica rustica).</title>
        <authorList>
            <person name="Formenti G."/>
            <person name="Chiara M."/>
            <person name="Poveda L."/>
            <person name="Francoijs K.-J."/>
            <person name="Bonisoli-Alquati A."/>
            <person name="Canova L."/>
            <person name="Gianfranceschi L."/>
            <person name="Horner D.S."/>
            <person name="Saino N."/>
        </authorList>
    </citation>
    <scope>NUCLEOTIDE SEQUENCE [LARGE SCALE GENOMIC DNA]</scope>
    <source>
        <strain evidence="1">Chelidonia</strain>
        <tissue evidence="1">Blood</tissue>
    </source>
</reference>
<proteinExistence type="predicted"/>
<dbReference type="OrthoDB" id="10403607at2759"/>
<name>A0A3M0KNG8_HIRRU</name>
<accession>A0A3M0KNG8</accession>
<comment type="caution">
    <text evidence="1">The sequence shown here is derived from an EMBL/GenBank/DDBJ whole genome shotgun (WGS) entry which is preliminary data.</text>
</comment>
<sequence>MVCKPLLEIGSLGNGNRGPWLEEDKGDDSHNVVYCRESLEGEFTNTIQPFVASGFIWIRHTIEISGLKSFWPSVMVPSVPNSQRQRFMSFATTMVAQLDHKTDPWFPRTPAADAGVVQQWGSTTEQNMEDLVWMVGLDDLKHLFQPC</sequence>
<gene>
    <name evidence="1" type="ORF">DUI87_06954</name>
</gene>
<keyword evidence="2" id="KW-1185">Reference proteome</keyword>
<dbReference type="EMBL" id="QRBI01000104">
    <property type="protein sequence ID" value="RMC14778.1"/>
    <property type="molecule type" value="Genomic_DNA"/>
</dbReference>
<evidence type="ECO:0000313" key="2">
    <source>
        <dbReference type="Proteomes" id="UP000269221"/>
    </source>
</evidence>
<organism evidence="1 2">
    <name type="scientific">Hirundo rustica rustica</name>
    <dbReference type="NCBI Taxonomy" id="333673"/>
    <lineage>
        <taxon>Eukaryota</taxon>
        <taxon>Metazoa</taxon>
        <taxon>Chordata</taxon>
        <taxon>Craniata</taxon>
        <taxon>Vertebrata</taxon>
        <taxon>Euteleostomi</taxon>
        <taxon>Archelosauria</taxon>
        <taxon>Archosauria</taxon>
        <taxon>Dinosauria</taxon>
        <taxon>Saurischia</taxon>
        <taxon>Theropoda</taxon>
        <taxon>Coelurosauria</taxon>
        <taxon>Aves</taxon>
        <taxon>Neognathae</taxon>
        <taxon>Neoaves</taxon>
        <taxon>Telluraves</taxon>
        <taxon>Australaves</taxon>
        <taxon>Passeriformes</taxon>
        <taxon>Sylvioidea</taxon>
        <taxon>Hirundinidae</taxon>
        <taxon>Hirundo</taxon>
    </lineage>
</organism>
<evidence type="ECO:0000313" key="1">
    <source>
        <dbReference type="EMBL" id="RMC14778.1"/>
    </source>
</evidence>